<dbReference type="RefSeq" id="XP_033460137.1">
    <property type="nucleotide sequence ID" value="XM_033604891.1"/>
</dbReference>
<feature type="compositionally biased region" description="Basic and acidic residues" evidence="2">
    <location>
        <begin position="13"/>
        <end position="30"/>
    </location>
</feature>
<feature type="compositionally biased region" description="Acidic residues" evidence="2">
    <location>
        <begin position="770"/>
        <end position="787"/>
    </location>
</feature>
<feature type="region of interest" description="Disordered" evidence="2">
    <location>
        <begin position="1651"/>
        <end position="2352"/>
    </location>
</feature>
<feature type="region of interest" description="Disordered" evidence="2">
    <location>
        <begin position="979"/>
        <end position="1002"/>
    </location>
</feature>
<proteinExistence type="predicted"/>
<dbReference type="InterPro" id="IPR050560">
    <property type="entry name" value="MYB_TF"/>
</dbReference>
<keyword evidence="1" id="KW-0175">Coiled coil</keyword>
<protein>
    <recommendedName>
        <fullName evidence="3">SANT domain-containing protein</fullName>
    </recommendedName>
</protein>
<dbReference type="Proteomes" id="UP000504637">
    <property type="component" value="Unplaced"/>
</dbReference>
<feature type="compositionally biased region" description="Basic and acidic residues" evidence="2">
    <location>
        <begin position="790"/>
        <end position="812"/>
    </location>
</feature>
<dbReference type="PROSITE" id="PS51293">
    <property type="entry name" value="SANT"/>
    <property type="match status" value="1"/>
</dbReference>
<feature type="compositionally biased region" description="Low complexity" evidence="2">
    <location>
        <begin position="1525"/>
        <end position="1539"/>
    </location>
</feature>
<feature type="compositionally biased region" description="Basic residues" evidence="2">
    <location>
        <begin position="1239"/>
        <end position="1254"/>
    </location>
</feature>
<feature type="region of interest" description="Disordered" evidence="2">
    <location>
        <begin position="836"/>
        <end position="907"/>
    </location>
</feature>
<feature type="compositionally biased region" description="Basic and acidic residues" evidence="2">
    <location>
        <begin position="1701"/>
        <end position="1713"/>
    </location>
</feature>
<dbReference type="GO" id="GO:0045944">
    <property type="term" value="P:positive regulation of transcription by RNA polymerase II"/>
    <property type="evidence" value="ECO:0007669"/>
    <property type="project" value="TreeGrafter"/>
</dbReference>
<accession>A0A6J3M4Y9</accession>
<feature type="compositionally biased region" description="Basic and acidic residues" evidence="2">
    <location>
        <begin position="1419"/>
        <end position="1428"/>
    </location>
</feature>
<dbReference type="SMART" id="SM00717">
    <property type="entry name" value="SANT"/>
    <property type="match status" value="2"/>
</dbReference>
<feature type="compositionally biased region" description="Basic and acidic residues" evidence="2">
    <location>
        <begin position="714"/>
        <end position="735"/>
    </location>
</feature>
<dbReference type="PANTHER" id="PTHR45614">
    <property type="entry name" value="MYB PROTEIN-RELATED"/>
    <property type="match status" value="1"/>
</dbReference>
<feature type="compositionally biased region" description="Polar residues" evidence="2">
    <location>
        <begin position="704"/>
        <end position="713"/>
    </location>
</feature>
<feature type="compositionally biased region" description="Polar residues" evidence="2">
    <location>
        <begin position="137"/>
        <end position="148"/>
    </location>
</feature>
<feature type="compositionally biased region" description="Basic and acidic residues" evidence="2">
    <location>
        <begin position="690"/>
        <end position="703"/>
    </location>
</feature>
<feature type="region of interest" description="Disordered" evidence="2">
    <location>
        <begin position="1419"/>
        <end position="1632"/>
    </location>
</feature>
<feature type="compositionally biased region" description="Basic and acidic residues" evidence="2">
    <location>
        <begin position="2003"/>
        <end position="2013"/>
    </location>
</feature>
<dbReference type="GO" id="GO:0000278">
    <property type="term" value="P:mitotic cell cycle"/>
    <property type="evidence" value="ECO:0007669"/>
    <property type="project" value="TreeGrafter"/>
</dbReference>
<evidence type="ECO:0000256" key="2">
    <source>
        <dbReference type="SAM" id="MobiDB-lite"/>
    </source>
</evidence>
<feature type="compositionally biased region" description="Basic and acidic residues" evidence="2">
    <location>
        <begin position="2062"/>
        <end position="2083"/>
    </location>
</feature>
<feature type="compositionally biased region" description="Basic and acidic residues" evidence="2">
    <location>
        <begin position="2147"/>
        <end position="2159"/>
    </location>
</feature>
<feature type="compositionally biased region" description="Basic and acidic residues" evidence="2">
    <location>
        <begin position="109"/>
        <end position="131"/>
    </location>
</feature>
<evidence type="ECO:0000259" key="3">
    <source>
        <dbReference type="PROSITE" id="PS51293"/>
    </source>
</evidence>
<feature type="region of interest" description="Disordered" evidence="2">
    <location>
        <begin position="1150"/>
        <end position="1255"/>
    </location>
</feature>
<name>A0A6J3M4Y9_9PEZI</name>
<feature type="compositionally biased region" description="Pro residues" evidence="2">
    <location>
        <begin position="2207"/>
        <end position="2218"/>
    </location>
</feature>
<sequence>MSRYNGFDYGRGPPRDRSRSPSRFSADRRQSSIGAFENRAPGPPHRGPVSDAPRGPRPPGGPNTAPRVLREAPPLSGGDRGRPFRDRDYDRRPSPPPPLLQRNRSPPRNIRDARDFPPRDLDTTRARRGSRDGPLSAGSNFSENSPFTPTARGGGFGRGRGRGDFDYRPGRGGRRMPIDDRDREPIFRDRSPPGRFARDLSRDSRDADRRDERPRFAERRDEDRRGGEWSDRERDLDRMRREPPPPPLVTRLEPRASNESLTGASAAFSPAPAAPPINPERLAIIESTTGTDTAARRPSTIQATPPARDARRDPPSSETPAYLNGRAETIANRYGSRGSSPPTQAPPVPAFSFAMPSAAPPPTPSQPSKLQMEIKPSPAESETSTPAEPKPPVSSLEKSPVETRKPFAEDKPTRQGSEAPHPERSERPPSSPEKPARSEHPAESERPTVQEGADSLPRHDTLEKGPTQDRSGPPANAPAAPRAERSHSSDYSMPPRLHGVKSMESLARNAPPPSSEGPSAYLGSMPPSPTAARQPLPHPSKSISPHLQQPARFADPAIPTGPKATRSLPVQGPDSPRIPFTSPRLEGMAHGHGGSQPAHSPPPTAPLGPRRQSFSVSPKITHSSIPNAPKGPRGALPIAPRAIDRGPPTQNRPTMPAFAPPSGPRNLQWNQWRRPPPSYGSEKLGPGIPAKRDANGDEKERQPSRPSTSTDNDAQIKSEDRDAGRSELGRPHDDAMDVDDTSPRRASAGQEGHSAAQSFFGKTVEKGYDEVDTSSEEDELDEEEDATLLEAKHARAERELRSQKADLSESRYRATTPLGSIARLARISVKDLERIAEREQEMDVDEQPASTDKPAAPPTGHSSESSEGAGALTPHGDNLPGGANNIDEDTKEPKRRLRRPTPEPIELPFMIKGQEAVPLQELDVFHDNIKTLVERDADIMAELTHDVRAEDDAQYEAEEEFRRLYRKWKDECRELERAQEAQENLERQQSIEPTSERDLSLPPLATAPIEGRRVLKFSSEYEMELVLKQSEETARIEQEKLEREAMKVQADMLKEAVIPDQKLVEMCNRDHLIDANRLRHPDDLTVVFSYEPPADNFSENEQNIFIAAFKDTPKKWGEIASLLPGRTYKDCIHHYYTNKWDGRFRDNRAKKFKGGRRGRGGKPRVSRGSALMADLNRTEDGSTPVAESGTGRPRRAAAPTTFADKELESKLALTGPSPSKKTASSKNDGNGDAGAEKVTKKRRTGEKPGRKAKTPHLAALAAAPALAPPVPQNQPPAPVMPTKEEVLHAQNLEAANLLAGLHSGHTAAMMHPEGQRMMLNHQEPFPIHMAAAVDEPARIKAGPEAAAAAASAASSKSGANSYWSVPEQTDFKRYIAHFGTDFNAIATHMGTKTQVMIKNHYQRQVDGGGNDELRRLASEADARKERGESIGAPPTPTPIVKRKYENPRTALPPQERTPRSNANNPDAMDLDDHNPSSGAHPPASAAAVGKHASPPQFTGNKPRYATPAQSTPVQAHRIVPSPLGTASTPATTMSSTPPTLSHTRPYPQSQQSLGSGGIHIKPDPRPSLQPTVGFRLAKQEPAPPPTSAAVAPLSVVPPPSAVAGHGALHSPTTHAPPPQHLHRRDIPNANDPGFLQALAEEREKAIRLYEQQKQPPAPSASQASQPPLSASQQLQQQQQQVPPVAVQARHSPANRPHHSPPVHDRRMLFDDRQAPGSPPRMFQTPLQPQSAAPAPSHPWMSQQQQASSYPAPPVSSGASASVASRAPLGEQSLGRIDPVGLAQAPPPQAQQKIVPPPAPTPAPGPPKRSNLSSILNSDPEPAPRVSVMRDSALPPTRPASPATTGRYPGAYGSRTVEPSRREPYAQPPPPPATSSHMHRPQFSQSAAPLPHDAPPSAHERDMRPSYLHRGALGNLAQGSRGNPSPPPYGHSRTPSLTTGPSAPPPPRDHRSLLGQQPGQAPPPASAHGTPQPIHATPYGMSQAAPPPPFSQAPMQEHSRAHHVHESMHSRERYYGGPPPQQLAPQERPEDPYRSRMAPMDQRERDSYYGSHHRQDVAPPPSREPHHPADAERHYAEAHLRHPADAASQQHLRHQPQDPHSQQRQQQQQHEQQQHRQLEQQQQQQHRHMDLHRQQQHDHQQRQQHQQLEQHRHQEVDRRRQQQHQESLDHRQPQHAYSTRGPPSHHQQQQQQQPPSHGSPYHTSSYTNPPPASNPPPPNASTSSAGGGGGLRAEAMRESQIAMHEAERRLQQQRQHAASVQQQHHAHAHHPSSDLRDLRDVRDRVARGEDPDRGAAGPLYGRNTPSSAAYAGYPAPPPPQQGSGPPPQGGAAGERRDAGPPAGGRGDGGGSRR</sequence>
<feature type="compositionally biased region" description="Polar residues" evidence="2">
    <location>
        <begin position="1540"/>
        <end position="1553"/>
    </location>
</feature>
<dbReference type="GO" id="GO:0000978">
    <property type="term" value="F:RNA polymerase II cis-regulatory region sequence-specific DNA binding"/>
    <property type="evidence" value="ECO:0007669"/>
    <property type="project" value="TreeGrafter"/>
</dbReference>
<feature type="compositionally biased region" description="Basic residues" evidence="2">
    <location>
        <begin position="1150"/>
        <end position="1165"/>
    </location>
</feature>
<dbReference type="PANTHER" id="PTHR45614:SF238">
    <property type="entry name" value="MYB-LIKE TRANSCRIPTION FACTOR (EUROFUNG)"/>
    <property type="match status" value="1"/>
</dbReference>
<feature type="compositionally biased region" description="Basic and acidic residues" evidence="2">
    <location>
        <begin position="176"/>
        <end position="243"/>
    </location>
</feature>
<feature type="compositionally biased region" description="Basic and acidic residues" evidence="2">
    <location>
        <begin position="456"/>
        <end position="467"/>
    </location>
</feature>
<feature type="compositionally biased region" description="Low complexity" evidence="2">
    <location>
        <begin position="2097"/>
        <end position="2110"/>
    </location>
</feature>
<feature type="compositionally biased region" description="Low complexity" evidence="2">
    <location>
        <begin position="2180"/>
        <end position="2206"/>
    </location>
</feature>
<feature type="compositionally biased region" description="Gly residues" evidence="2">
    <location>
        <begin position="2340"/>
        <end position="2352"/>
    </location>
</feature>
<dbReference type="InterPro" id="IPR001005">
    <property type="entry name" value="SANT/Myb"/>
</dbReference>
<dbReference type="Pfam" id="PF00249">
    <property type="entry name" value="Myb_DNA-binding"/>
    <property type="match status" value="2"/>
</dbReference>
<feature type="compositionally biased region" description="Basic and acidic residues" evidence="2">
    <location>
        <begin position="2270"/>
        <end position="2292"/>
    </location>
</feature>
<dbReference type="OrthoDB" id="10258692at2759"/>
<reference evidence="5" key="1">
    <citation type="submission" date="2020-01" db="EMBL/GenBank/DDBJ databases">
        <authorList>
            <consortium name="DOE Joint Genome Institute"/>
            <person name="Haridas S."/>
            <person name="Albert R."/>
            <person name="Binder M."/>
            <person name="Bloem J."/>
            <person name="Labutti K."/>
            <person name="Salamov A."/>
            <person name="Andreopoulos B."/>
            <person name="Baker S.E."/>
            <person name="Barry K."/>
            <person name="Bills G."/>
            <person name="Bluhm B.H."/>
            <person name="Cannon C."/>
            <person name="Castanera R."/>
            <person name="Culley D.E."/>
            <person name="Daum C."/>
            <person name="Ezra D."/>
            <person name="Gonzalez J.B."/>
            <person name="Henrissat B."/>
            <person name="Kuo A."/>
            <person name="Liang C."/>
            <person name="Lipzen A."/>
            <person name="Lutzoni F."/>
            <person name="Magnuson J."/>
            <person name="Mondo S."/>
            <person name="Nolan M."/>
            <person name="Ohm R."/>
            <person name="Pangilinan J."/>
            <person name="Park H.-J."/>
            <person name="Ramirez L."/>
            <person name="Alfaro M."/>
            <person name="Sun H."/>
            <person name="Tritt A."/>
            <person name="Yoshinaga Y."/>
            <person name="Zwiers L.-H."/>
            <person name="Turgeon B.G."/>
            <person name="Goodwin S.B."/>
            <person name="Spatafora J.W."/>
            <person name="Crous P.W."/>
            <person name="Grigoriev I.V."/>
        </authorList>
    </citation>
    <scope>NUCLEOTIDE SEQUENCE</scope>
    <source>
        <strain evidence="5">CBS 342.82</strain>
    </source>
</reference>
<dbReference type="GO" id="GO:0005634">
    <property type="term" value="C:nucleus"/>
    <property type="evidence" value="ECO:0007669"/>
    <property type="project" value="TreeGrafter"/>
</dbReference>
<evidence type="ECO:0000313" key="4">
    <source>
        <dbReference type="Proteomes" id="UP000504637"/>
    </source>
</evidence>
<feature type="compositionally biased region" description="Low complexity" evidence="2">
    <location>
        <begin position="1475"/>
        <end position="1487"/>
    </location>
</feature>
<dbReference type="Gene3D" id="1.20.58.1880">
    <property type="match status" value="1"/>
</dbReference>
<feature type="domain" description="SANT" evidence="3">
    <location>
        <begin position="1092"/>
        <end position="1143"/>
    </location>
</feature>
<feature type="region of interest" description="Disordered" evidence="2">
    <location>
        <begin position="1"/>
        <end position="815"/>
    </location>
</feature>
<evidence type="ECO:0000256" key="1">
    <source>
        <dbReference type="SAM" id="Coils"/>
    </source>
</evidence>
<dbReference type="InterPro" id="IPR017884">
    <property type="entry name" value="SANT_dom"/>
</dbReference>
<dbReference type="Gene3D" id="1.10.10.60">
    <property type="entry name" value="Homeodomain-like"/>
    <property type="match status" value="1"/>
</dbReference>
<gene>
    <name evidence="5" type="ORF">K489DRAFT_380492</name>
</gene>
<feature type="compositionally biased region" description="Low complexity" evidence="2">
    <location>
        <begin position="2251"/>
        <end position="2262"/>
    </location>
</feature>
<keyword evidence="4" id="KW-1185">Reference proteome</keyword>
<feature type="coiled-coil region" evidence="1">
    <location>
        <begin position="1027"/>
        <end position="1056"/>
    </location>
</feature>
<feature type="compositionally biased region" description="Pro residues" evidence="2">
    <location>
        <begin position="1784"/>
        <end position="1806"/>
    </location>
</feature>
<dbReference type="CDD" id="cd00167">
    <property type="entry name" value="SANT"/>
    <property type="match status" value="2"/>
</dbReference>
<feature type="compositionally biased region" description="Polar residues" evidence="2">
    <location>
        <begin position="612"/>
        <end position="626"/>
    </location>
</feature>
<feature type="compositionally biased region" description="Pro residues" evidence="2">
    <location>
        <begin position="2313"/>
        <end position="2327"/>
    </location>
</feature>
<dbReference type="SUPFAM" id="SSF46689">
    <property type="entry name" value="Homeodomain-like"/>
    <property type="match status" value="2"/>
</dbReference>
<feature type="compositionally biased region" description="Basic and acidic residues" evidence="2">
    <location>
        <begin position="79"/>
        <end position="93"/>
    </location>
</feature>
<feature type="compositionally biased region" description="Low complexity" evidence="2">
    <location>
        <begin position="1741"/>
        <end position="1767"/>
    </location>
</feature>
<dbReference type="GO" id="GO:0000981">
    <property type="term" value="F:DNA-binding transcription factor activity, RNA polymerase II-specific"/>
    <property type="evidence" value="ECO:0007669"/>
    <property type="project" value="TreeGrafter"/>
</dbReference>
<reference evidence="5" key="2">
    <citation type="submission" date="2020-04" db="EMBL/GenBank/DDBJ databases">
        <authorList>
            <consortium name="NCBI Genome Project"/>
        </authorList>
    </citation>
    <scope>NUCLEOTIDE SEQUENCE</scope>
    <source>
        <strain evidence="5">CBS 342.82</strain>
    </source>
</reference>
<feature type="compositionally biased region" description="Low complexity" evidence="2">
    <location>
        <begin position="1651"/>
        <end position="1688"/>
    </location>
</feature>
<feature type="compositionally biased region" description="Basic and acidic residues" evidence="2">
    <location>
        <begin position="434"/>
        <end position="448"/>
    </location>
</feature>
<feature type="compositionally biased region" description="Polar residues" evidence="2">
    <location>
        <begin position="1216"/>
        <end position="1228"/>
    </location>
</feature>
<feature type="compositionally biased region" description="Basic and acidic residues" evidence="2">
    <location>
        <begin position="399"/>
        <end position="413"/>
    </location>
</feature>
<reference evidence="5" key="3">
    <citation type="submission" date="2025-08" db="UniProtKB">
        <authorList>
            <consortium name="RefSeq"/>
        </authorList>
    </citation>
    <scope>IDENTIFICATION</scope>
    <source>
        <strain evidence="5">CBS 342.82</strain>
    </source>
</reference>
<feature type="compositionally biased region" description="Low complexity" evidence="2">
    <location>
        <begin position="862"/>
        <end position="871"/>
    </location>
</feature>
<evidence type="ECO:0000313" key="5">
    <source>
        <dbReference type="RefSeq" id="XP_033460137.1"/>
    </source>
</evidence>
<dbReference type="InterPro" id="IPR009057">
    <property type="entry name" value="Homeodomain-like_sf"/>
</dbReference>
<dbReference type="GeneID" id="54362691"/>
<organism evidence="5">
    <name type="scientific">Dissoconium aciculare CBS 342.82</name>
    <dbReference type="NCBI Taxonomy" id="1314786"/>
    <lineage>
        <taxon>Eukaryota</taxon>
        <taxon>Fungi</taxon>
        <taxon>Dikarya</taxon>
        <taxon>Ascomycota</taxon>
        <taxon>Pezizomycotina</taxon>
        <taxon>Dothideomycetes</taxon>
        <taxon>Dothideomycetidae</taxon>
        <taxon>Mycosphaerellales</taxon>
        <taxon>Dissoconiaceae</taxon>
        <taxon>Dissoconium</taxon>
    </lineage>
</organism>
<feature type="compositionally biased region" description="Basic and acidic residues" evidence="2">
    <location>
        <begin position="2126"/>
        <end position="2140"/>
    </location>
</feature>